<keyword evidence="1" id="KW-0732">Signal</keyword>
<dbReference type="SUPFAM" id="SSF52266">
    <property type="entry name" value="SGNH hydrolase"/>
    <property type="match status" value="1"/>
</dbReference>
<name>A0ABU1UUZ2_9GAMM</name>
<feature type="domain" description="SGNH hydrolase-type esterase" evidence="2">
    <location>
        <begin position="239"/>
        <end position="381"/>
    </location>
</feature>
<dbReference type="Pfam" id="PF22753">
    <property type="entry name" value="Ape1_N"/>
    <property type="match status" value="1"/>
</dbReference>
<organism evidence="4 5">
    <name type="scientific">Cellvibrio fibrivorans</name>
    <dbReference type="NCBI Taxonomy" id="126350"/>
    <lineage>
        <taxon>Bacteria</taxon>
        <taxon>Pseudomonadati</taxon>
        <taxon>Pseudomonadota</taxon>
        <taxon>Gammaproteobacteria</taxon>
        <taxon>Cellvibrionales</taxon>
        <taxon>Cellvibrionaceae</taxon>
        <taxon>Cellvibrio</taxon>
    </lineage>
</organism>
<accession>A0ABU1UUZ2</accession>
<dbReference type="InterPro" id="IPR051532">
    <property type="entry name" value="Ester_Hydrolysis_Enzymes"/>
</dbReference>
<comment type="caution">
    <text evidence="4">The sequence shown here is derived from an EMBL/GenBank/DDBJ whole genome shotgun (WGS) entry which is preliminary data.</text>
</comment>
<gene>
    <name evidence="4" type="ORF">J2X05_000992</name>
</gene>
<feature type="domain" description="Peptidoglycan O-acetylesterase N-terminal" evidence="3">
    <location>
        <begin position="86"/>
        <end position="179"/>
    </location>
</feature>
<feature type="signal peptide" evidence="1">
    <location>
        <begin position="1"/>
        <end position="21"/>
    </location>
</feature>
<dbReference type="PANTHER" id="PTHR30383">
    <property type="entry name" value="THIOESTERASE 1/PROTEASE 1/LYSOPHOSPHOLIPASE L1"/>
    <property type="match status" value="1"/>
</dbReference>
<keyword evidence="5" id="KW-1185">Reference proteome</keyword>
<dbReference type="EMBL" id="JAVDVX010000001">
    <property type="protein sequence ID" value="MDR7088989.1"/>
    <property type="molecule type" value="Genomic_DNA"/>
</dbReference>
<evidence type="ECO:0000259" key="2">
    <source>
        <dbReference type="Pfam" id="PF13472"/>
    </source>
</evidence>
<evidence type="ECO:0000259" key="3">
    <source>
        <dbReference type="Pfam" id="PF22753"/>
    </source>
</evidence>
<sequence>MKYLTLCLWLLVLAKAMPAVAANKTTPLLDYGDRKAPALWQSLRDLEDKKRQEPIRIIQLGDSHTAGDYFTGQLRQRLQNQFGNAGIGWLTPGYITNQRSSQVLLRSTGSWKLSDAKQHKHSGVFPVGGFINTSAGNSILEIKVKEVPATGQWRLNIWQNSRQTPWSLALPGGKVHKLPGQGDAKAPWRLSTQELDANKVSGLKLLAPSGGKLGGVILDRMAPGITLDALGNNGSVANVINRWDSSTLRNQLQWRNPQLIILAYGTNEAFGKDLVPETYEAELRQAIRSLRGAAPEAAILLVGAPSSAKSRPPHINVGCRVPLPPSLIKVQNSQRRIARQEGTLYWDWSAMMGGNCGAQFWLKQKTPFMRPDLVHMSPEGYVASADALYVALLDEMDKALKRLAVAQKN</sequence>
<dbReference type="Pfam" id="PF13472">
    <property type="entry name" value="Lipase_GDSL_2"/>
    <property type="match status" value="1"/>
</dbReference>
<dbReference type="InterPro" id="IPR036514">
    <property type="entry name" value="SGNH_hydro_sf"/>
</dbReference>
<dbReference type="Gene3D" id="2.60.120.1360">
    <property type="match status" value="1"/>
</dbReference>
<dbReference type="PANTHER" id="PTHR30383:SF29">
    <property type="entry name" value="SGNH HYDROLASE-TYPE ESTERASE DOMAIN-CONTAINING PROTEIN"/>
    <property type="match status" value="1"/>
</dbReference>
<evidence type="ECO:0000313" key="4">
    <source>
        <dbReference type="EMBL" id="MDR7088989.1"/>
    </source>
</evidence>
<proteinExistence type="predicted"/>
<reference evidence="4 5" key="1">
    <citation type="submission" date="2023-07" db="EMBL/GenBank/DDBJ databases">
        <title>Sorghum-associated microbial communities from plants grown in Nebraska, USA.</title>
        <authorList>
            <person name="Schachtman D."/>
        </authorList>
    </citation>
    <scope>NUCLEOTIDE SEQUENCE [LARGE SCALE GENOMIC DNA]</scope>
    <source>
        <strain evidence="4 5">BE190</strain>
    </source>
</reference>
<evidence type="ECO:0000256" key="1">
    <source>
        <dbReference type="SAM" id="SignalP"/>
    </source>
</evidence>
<feature type="chain" id="PRO_5046432211" evidence="1">
    <location>
        <begin position="22"/>
        <end position="409"/>
    </location>
</feature>
<dbReference type="RefSeq" id="WP_310069382.1">
    <property type="nucleotide sequence ID" value="NZ_JAVDVX010000001.1"/>
</dbReference>
<dbReference type="InterPro" id="IPR013830">
    <property type="entry name" value="SGNH_hydro"/>
</dbReference>
<dbReference type="Gene3D" id="3.40.50.1110">
    <property type="entry name" value="SGNH hydrolase"/>
    <property type="match status" value="1"/>
</dbReference>
<dbReference type="InterPro" id="IPR055041">
    <property type="entry name" value="Ape1_N"/>
</dbReference>
<protein>
    <submittedName>
        <fullName evidence="4">Lysophospholipase L1-like esterase</fullName>
    </submittedName>
</protein>
<evidence type="ECO:0000313" key="5">
    <source>
        <dbReference type="Proteomes" id="UP001253595"/>
    </source>
</evidence>
<dbReference type="Proteomes" id="UP001253595">
    <property type="component" value="Unassembled WGS sequence"/>
</dbReference>